<gene>
    <name evidence="2" type="ORF">F2A26_14535</name>
</gene>
<evidence type="ECO:0000313" key="3">
    <source>
        <dbReference type="Proteomes" id="UP000324870"/>
    </source>
</evidence>
<name>A0ABQ6RZV5_9BACT</name>
<dbReference type="Proteomes" id="UP000324870">
    <property type="component" value="Unassembled WGS sequence"/>
</dbReference>
<dbReference type="PANTHER" id="PTHR46401:SF2">
    <property type="entry name" value="GLYCOSYLTRANSFERASE WBBK-RELATED"/>
    <property type="match status" value="1"/>
</dbReference>
<dbReference type="CDD" id="cd03801">
    <property type="entry name" value="GT4_PimA-like"/>
    <property type="match status" value="1"/>
</dbReference>
<comment type="caution">
    <text evidence="2">The sequence shown here is derived from an EMBL/GenBank/DDBJ whole genome shotgun (WGS) entry which is preliminary data.</text>
</comment>
<dbReference type="Gene3D" id="3.40.50.2000">
    <property type="entry name" value="Glycogen Phosphorylase B"/>
    <property type="match status" value="2"/>
</dbReference>
<evidence type="ECO:0000313" key="2">
    <source>
        <dbReference type="EMBL" id="KAA3157501.1"/>
    </source>
</evidence>
<reference evidence="2 3" key="1">
    <citation type="journal article" date="2019" name="Nat. Med.">
        <title>A library of human gut bacterial isolates paired with longitudinal multiomics data enables mechanistic microbiome research.</title>
        <authorList>
            <person name="Poyet M."/>
            <person name="Groussin M."/>
            <person name="Gibbons S.M."/>
            <person name="Avila-Pacheco J."/>
            <person name="Jiang X."/>
            <person name="Kearney S.M."/>
            <person name="Perrotta A.R."/>
            <person name="Berdy B."/>
            <person name="Zhao S."/>
            <person name="Lieberman T.D."/>
            <person name="Swanson P.K."/>
            <person name="Smith M."/>
            <person name="Roesemann S."/>
            <person name="Alexander J.E."/>
            <person name="Rich S.A."/>
            <person name="Livny J."/>
            <person name="Vlamakis H."/>
            <person name="Clish C."/>
            <person name="Bullock K."/>
            <person name="Deik A."/>
            <person name="Scott J."/>
            <person name="Pierce K.A."/>
            <person name="Xavier R.J."/>
            <person name="Alm E.J."/>
        </authorList>
    </citation>
    <scope>NUCLEOTIDE SEQUENCE [LARGE SCALE GENOMIC DNA]</scope>
    <source>
        <strain evidence="2 3">BIOML-A1</strain>
    </source>
</reference>
<dbReference type="EMBL" id="VVND01000050">
    <property type="protein sequence ID" value="KAA3157501.1"/>
    <property type="molecule type" value="Genomic_DNA"/>
</dbReference>
<dbReference type="PANTHER" id="PTHR46401">
    <property type="entry name" value="GLYCOSYLTRANSFERASE WBBK-RELATED"/>
    <property type="match status" value="1"/>
</dbReference>
<keyword evidence="1" id="KW-0808">Transferase</keyword>
<sequence length="369" mass="42752">MKRILLIATEFAPGMIPYASSIINTLSNSEKFEVFAIVVNSPNRSFSKSVIVNRKIRHIEYPKTKILKLIYKFYPIRIIREIKRITKSQKIDAVHLLTGDFSLFTYLLFNPQKEKFYYTIHDLYPHESKDKGFCSYIFHKYLYWCTKNIREIIPHLTTSSKSQYAVLCEKYPNKQIFFTHFPTLVTEEIKKGTMAVAELKNTSDYILFFGAVDHYKGVDILISAYNRHPESDKHKLVIAGLGNLDKITEPNIIRLNRFIEDAEVRDLFTKAAIVVYPYRSATMSGVLSLAFYFRKKVVMSDVPFFKEYANRDSLFFKAGNVEDLADKLQQALDSGSASTNANLYPEFYSENILEQDYINLYSSPANKQI</sequence>
<protein>
    <submittedName>
        <fullName evidence="2">Glycosyltransferase family 4 protein</fullName>
    </submittedName>
</protein>
<dbReference type="SUPFAM" id="SSF53756">
    <property type="entry name" value="UDP-Glycosyltransferase/glycogen phosphorylase"/>
    <property type="match status" value="1"/>
</dbReference>
<evidence type="ECO:0000256" key="1">
    <source>
        <dbReference type="ARBA" id="ARBA00022679"/>
    </source>
</evidence>
<keyword evidence="3" id="KW-1185">Reference proteome</keyword>
<dbReference type="Pfam" id="PF13692">
    <property type="entry name" value="Glyco_trans_1_4"/>
    <property type="match status" value="1"/>
</dbReference>
<accession>A0ABQ6RZV5</accession>
<proteinExistence type="predicted"/>
<organism evidence="2 3">
    <name type="scientific">Alistipes finegoldii</name>
    <dbReference type="NCBI Taxonomy" id="214856"/>
    <lineage>
        <taxon>Bacteria</taxon>
        <taxon>Pseudomonadati</taxon>
        <taxon>Bacteroidota</taxon>
        <taxon>Bacteroidia</taxon>
        <taxon>Bacteroidales</taxon>
        <taxon>Rikenellaceae</taxon>
        <taxon>Alistipes</taxon>
    </lineage>
</organism>